<evidence type="ECO:0000313" key="3">
    <source>
        <dbReference type="EMBL" id="SLN00709.1"/>
    </source>
</evidence>
<evidence type="ECO:0000313" key="4">
    <source>
        <dbReference type="Proteomes" id="UP000196581"/>
    </source>
</evidence>
<keyword evidence="2" id="KW-0472">Membrane</keyword>
<keyword evidence="4" id="KW-1185">Reference proteome</keyword>
<feature type="transmembrane region" description="Helical" evidence="2">
    <location>
        <begin position="7"/>
        <end position="31"/>
    </location>
</feature>
<keyword evidence="2" id="KW-1133">Transmembrane helix</keyword>
<gene>
    <name evidence="3" type="ORF">FM105_13300</name>
</gene>
<accession>A0A1X6XNX2</accession>
<reference evidence="4" key="1">
    <citation type="submission" date="2017-02" db="EMBL/GenBank/DDBJ databases">
        <authorList>
            <person name="Dridi B."/>
        </authorList>
    </citation>
    <scope>NUCLEOTIDE SEQUENCE [LARGE SCALE GENOMIC DNA]</scope>
    <source>
        <strain evidence="4">B Co 03.10</strain>
    </source>
</reference>
<dbReference type="EMBL" id="FWFF01000020">
    <property type="protein sequence ID" value="SLN00709.1"/>
    <property type="molecule type" value="Genomic_DNA"/>
</dbReference>
<organism evidence="3 4">
    <name type="scientific">Brevibacterium yomogidense</name>
    <dbReference type="NCBI Taxonomy" id="946573"/>
    <lineage>
        <taxon>Bacteria</taxon>
        <taxon>Bacillati</taxon>
        <taxon>Actinomycetota</taxon>
        <taxon>Actinomycetes</taxon>
        <taxon>Micrococcales</taxon>
        <taxon>Brevibacteriaceae</taxon>
        <taxon>Brevibacterium</taxon>
    </lineage>
</organism>
<sequence length="202" mass="20043">MRGIGRLLFWIGGVLTVICIAGGIILAVSGFTRLAETASISHPVDGPTQIDLEAGDQMLYYVPGVIDPTTQGSTNGSGYGSDDDSDSPDYVAAGSAGCSATGPAVVEIRPGGTKHTSSSSGGTRVSDGGFTAEEAGTYTVTCSPDAGIDVVVAPPTNVGGILSGVGGVLVGVFGALGFGAVTLLGLILWLVGRDGMKKHGAL</sequence>
<keyword evidence="2" id="KW-0812">Transmembrane</keyword>
<protein>
    <submittedName>
        <fullName evidence="3">Uncharacterized protein</fullName>
    </submittedName>
</protein>
<feature type="compositionally biased region" description="Low complexity" evidence="1">
    <location>
        <begin position="111"/>
        <end position="123"/>
    </location>
</feature>
<feature type="transmembrane region" description="Helical" evidence="2">
    <location>
        <begin position="168"/>
        <end position="191"/>
    </location>
</feature>
<dbReference type="Proteomes" id="UP000196581">
    <property type="component" value="Unassembled WGS sequence"/>
</dbReference>
<feature type="region of interest" description="Disordered" evidence="1">
    <location>
        <begin position="71"/>
        <end position="130"/>
    </location>
</feature>
<dbReference type="AlphaFoldDB" id="A0A1X6XNX2"/>
<proteinExistence type="predicted"/>
<name>A0A1X6XNX2_9MICO</name>
<evidence type="ECO:0000256" key="1">
    <source>
        <dbReference type="SAM" id="MobiDB-lite"/>
    </source>
</evidence>
<evidence type="ECO:0000256" key="2">
    <source>
        <dbReference type="SAM" id="Phobius"/>
    </source>
</evidence>